<dbReference type="InterPro" id="IPR001789">
    <property type="entry name" value="Sig_transdc_resp-reg_receiver"/>
</dbReference>
<dbReference type="SUPFAM" id="SSF55874">
    <property type="entry name" value="ATPase domain of HSP90 chaperone/DNA topoisomerase II/histidine kinase"/>
    <property type="match status" value="1"/>
</dbReference>
<feature type="domain" description="Response regulatory" evidence="14">
    <location>
        <begin position="19"/>
        <end position="134"/>
    </location>
</feature>
<dbReference type="CDD" id="cd00075">
    <property type="entry name" value="HATPase"/>
    <property type="match status" value="1"/>
</dbReference>
<dbReference type="CDD" id="cd17580">
    <property type="entry name" value="REC_2_DhkD-like"/>
    <property type="match status" value="1"/>
</dbReference>
<organism evidence="16 17">
    <name type="scientific">Stanieria cyanosphaera (strain ATCC 29371 / PCC 7437)</name>
    <dbReference type="NCBI Taxonomy" id="111780"/>
    <lineage>
        <taxon>Bacteria</taxon>
        <taxon>Bacillati</taxon>
        <taxon>Cyanobacteriota</taxon>
        <taxon>Cyanophyceae</taxon>
        <taxon>Pleurocapsales</taxon>
        <taxon>Dermocarpellaceae</taxon>
        <taxon>Stanieria</taxon>
    </lineage>
</organism>
<keyword evidence="5 12" id="KW-0597">Phosphoprotein</keyword>
<dbReference type="OrthoDB" id="9790669at2"/>
<keyword evidence="8 16" id="KW-0418">Kinase</keyword>
<feature type="domain" description="Histidine kinase" evidence="13">
    <location>
        <begin position="273"/>
        <end position="491"/>
    </location>
</feature>
<evidence type="ECO:0000313" key="16">
    <source>
        <dbReference type="EMBL" id="AFZ35541.1"/>
    </source>
</evidence>
<dbReference type="RefSeq" id="WP_015193212.1">
    <property type="nucleotide sequence ID" value="NC_019748.1"/>
</dbReference>
<dbReference type="STRING" id="111780.Sta7437_1989"/>
<evidence type="ECO:0000256" key="9">
    <source>
        <dbReference type="ARBA" id="ARBA00022840"/>
    </source>
</evidence>
<keyword evidence="17" id="KW-1185">Reference proteome</keyword>
<keyword evidence="7" id="KW-0547">Nucleotide-binding</keyword>
<evidence type="ECO:0000256" key="4">
    <source>
        <dbReference type="ARBA" id="ARBA00022475"/>
    </source>
</evidence>
<dbReference type="KEGG" id="scs:Sta7437_1989"/>
<dbReference type="GO" id="GO:0005524">
    <property type="term" value="F:ATP binding"/>
    <property type="evidence" value="ECO:0007669"/>
    <property type="project" value="UniProtKB-KW"/>
</dbReference>
<dbReference type="PROSITE" id="PS50112">
    <property type="entry name" value="PAS"/>
    <property type="match status" value="1"/>
</dbReference>
<feature type="domain" description="Response regulatory" evidence="14">
    <location>
        <begin position="513"/>
        <end position="631"/>
    </location>
</feature>
<keyword evidence="10" id="KW-0902">Two-component regulatory system</keyword>
<sequence length="635" mass="69653">MKSSETQNLTSKSTLPKIEILIVQDSYSSAEAIASLLIKAGFKLIWHQVSTQADYLAHLSRDLDLILVDDCQTQLPSKEALRLWVEKKLTIPVLIINGEGKIPDAVAAIKAGASNYLTSAEMKQLPLAVEQVLQEQFHFCVQLRKCVHESEQQLQKLITENADGIIAVDEQGIVQFVNPAALQLLQKSSTQLLGESFGFPVVNGDYLEVDIPQTQGHILVAQMRVSQILWQGTTAYLVSLRDITKLKQAEEEKVKLLAEAQAANRAKDEFLAILSHELRTPLNPIVGWSQLISGGTLNQTQIEQGVEIIHRNAMLQAQLIEEILDLSRIVRGKLQLEISKVNLSKIVTYALENLHLAAQAKSIEIITHFEPDLGLVYGDPTRLQQVIWNLLSNAVKFTSDRGRIEITLKKIGNTAQLQVTDNGKGIEPEFLPYVFDYFRQAENVTSRVVGGLGLGLAIVRHLVELHGGTVTAHSDGIGQGATFIVTLPMIDSCEQSKSEGSLFRSLKDLSQVKVLVVDDDESSRNLLVGVLKNEGAEAIATASGSDALTAIQKSHPDILVSDIVMPEMDGYQLIQRVRELPAEQGGNLSAISLSAYTSSIDAQQSLAAGFDLHLNKPLDLNNFLKVVTQLAQKNL</sequence>
<dbReference type="SMART" id="SM00448">
    <property type="entry name" value="REC"/>
    <property type="match status" value="2"/>
</dbReference>
<keyword evidence="11" id="KW-0472">Membrane</keyword>
<dbReference type="Gene3D" id="3.30.450.20">
    <property type="entry name" value="PAS domain"/>
    <property type="match status" value="1"/>
</dbReference>
<dbReference type="EMBL" id="CP003653">
    <property type="protein sequence ID" value="AFZ35541.1"/>
    <property type="molecule type" value="Genomic_DNA"/>
</dbReference>
<dbReference type="SUPFAM" id="SSF47384">
    <property type="entry name" value="Homodimeric domain of signal transducing histidine kinase"/>
    <property type="match status" value="1"/>
</dbReference>
<evidence type="ECO:0000256" key="8">
    <source>
        <dbReference type="ARBA" id="ARBA00022777"/>
    </source>
</evidence>
<dbReference type="InterPro" id="IPR035965">
    <property type="entry name" value="PAS-like_dom_sf"/>
</dbReference>
<feature type="domain" description="PAS" evidence="15">
    <location>
        <begin position="150"/>
        <end position="196"/>
    </location>
</feature>
<dbReference type="Gene3D" id="3.30.565.10">
    <property type="entry name" value="Histidine kinase-like ATPase, C-terminal domain"/>
    <property type="match status" value="1"/>
</dbReference>
<dbReference type="CDD" id="cd00130">
    <property type="entry name" value="PAS"/>
    <property type="match status" value="1"/>
</dbReference>
<dbReference type="Gene3D" id="1.10.287.130">
    <property type="match status" value="1"/>
</dbReference>
<dbReference type="SMART" id="SM00388">
    <property type="entry name" value="HisKA"/>
    <property type="match status" value="1"/>
</dbReference>
<dbReference type="eggNOG" id="COG0784">
    <property type="taxonomic scope" value="Bacteria"/>
</dbReference>
<dbReference type="SMART" id="SM00091">
    <property type="entry name" value="PAS"/>
    <property type="match status" value="1"/>
</dbReference>
<evidence type="ECO:0000256" key="12">
    <source>
        <dbReference type="PROSITE-ProRule" id="PRU00169"/>
    </source>
</evidence>
<evidence type="ECO:0000259" key="13">
    <source>
        <dbReference type="PROSITE" id="PS50109"/>
    </source>
</evidence>
<keyword evidence="9" id="KW-0067">ATP-binding</keyword>
<dbReference type="InterPro" id="IPR036097">
    <property type="entry name" value="HisK_dim/P_sf"/>
</dbReference>
<comment type="subcellular location">
    <subcellularLocation>
        <location evidence="2">Cell membrane</location>
    </subcellularLocation>
</comment>
<dbReference type="GO" id="GO:0000155">
    <property type="term" value="F:phosphorelay sensor kinase activity"/>
    <property type="evidence" value="ECO:0007669"/>
    <property type="project" value="InterPro"/>
</dbReference>
<dbReference type="PROSITE" id="PS50109">
    <property type="entry name" value="HIS_KIN"/>
    <property type="match status" value="1"/>
</dbReference>
<comment type="catalytic activity">
    <reaction evidence="1">
        <text>ATP + protein L-histidine = ADP + protein N-phospho-L-histidine.</text>
        <dbReference type="EC" id="2.7.13.3"/>
    </reaction>
</comment>
<dbReference type="InterPro" id="IPR003661">
    <property type="entry name" value="HisK_dim/P_dom"/>
</dbReference>
<evidence type="ECO:0000256" key="7">
    <source>
        <dbReference type="ARBA" id="ARBA00022741"/>
    </source>
</evidence>
<dbReference type="EC" id="2.7.13.3" evidence="3"/>
<dbReference type="PATRIC" id="fig|111780.3.peg.2079"/>
<dbReference type="PROSITE" id="PS50110">
    <property type="entry name" value="RESPONSE_REGULATORY"/>
    <property type="match status" value="2"/>
</dbReference>
<keyword evidence="6" id="KW-0808">Transferase</keyword>
<dbReference type="FunFam" id="3.30.565.10:FF:000023">
    <property type="entry name" value="PAS domain-containing sensor histidine kinase"/>
    <property type="match status" value="1"/>
</dbReference>
<dbReference type="NCBIfam" id="TIGR00229">
    <property type="entry name" value="sensory_box"/>
    <property type="match status" value="1"/>
</dbReference>
<dbReference type="SUPFAM" id="SSF52172">
    <property type="entry name" value="CheY-like"/>
    <property type="match status" value="2"/>
</dbReference>
<gene>
    <name evidence="16" type="ordered locus">Sta7437_1989</name>
</gene>
<dbReference type="PANTHER" id="PTHR43547:SF2">
    <property type="entry name" value="HYBRID SIGNAL TRANSDUCTION HISTIDINE KINASE C"/>
    <property type="match status" value="1"/>
</dbReference>
<dbReference type="eggNOG" id="COG5002">
    <property type="taxonomic scope" value="Bacteria"/>
</dbReference>
<feature type="modified residue" description="4-aspartylphosphate" evidence="12">
    <location>
        <position position="69"/>
    </location>
</feature>
<proteinExistence type="predicted"/>
<evidence type="ECO:0000313" key="17">
    <source>
        <dbReference type="Proteomes" id="UP000010473"/>
    </source>
</evidence>
<dbReference type="InterPro" id="IPR013767">
    <property type="entry name" value="PAS_fold"/>
</dbReference>
<dbReference type="Pfam" id="PF00072">
    <property type="entry name" value="Response_reg"/>
    <property type="match status" value="1"/>
</dbReference>
<evidence type="ECO:0000259" key="15">
    <source>
        <dbReference type="PROSITE" id="PS50112"/>
    </source>
</evidence>
<dbReference type="eggNOG" id="COG0745">
    <property type="taxonomic scope" value="Bacteria"/>
</dbReference>
<dbReference type="InterPro" id="IPR003594">
    <property type="entry name" value="HATPase_dom"/>
</dbReference>
<dbReference type="InterPro" id="IPR004358">
    <property type="entry name" value="Sig_transdc_His_kin-like_C"/>
</dbReference>
<reference evidence="17" key="1">
    <citation type="journal article" date="2013" name="Proc. Natl. Acad. Sci. U.S.A.">
        <title>Improving the coverage of the cyanobacterial phylum using diversity-driven genome sequencing.</title>
        <authorList>
            <person name="Shih P.M."/>
            <person name="Wu D."/>
            <person name="Latifi A."/>
            <person name="Axen S.D."/>
            <person name="Fewer D.P."/>
            <person name="Talla E."/>
            <person name="Calteau A."/>
            <person name="Cai F."/>
            <person name="Tandeau de Marsac N."/>
            <person name="Rippka R."/>
            <person name="Herdman M."/>
            <person name="Sivonen K."/>
            <person name="Coursin T."/>
            <person name="Laurent T."/>
            <person name="Goodwin L."/>
            <person name="Nolan M."/>
            <person name="Davenport K.W."/>
            <person name="Han C.S."/>
            <person name="Rubin E.M."/>
            <person name="Eisen J.A."/>
            <person name="Woyke T."/>
            <person name="Gugger M."/>
            <person name="Kerfeld C.A."/>
        </authorList>
    </citation>
    <scope>NUCLEOTIDE SEQUENCE [LARGE SCALE GENOMIC DNA]</scope>
    <source>
        <strain evidence="17">ATCC 29371 / PCC 7437</strain>
    </source>
</reference>
<dbReference type="InterPro" id="IPR005467">
    <property type="entry name" value="His_kinase_dom"/>
</dbReference>
<dbReference type="Gene3D" id="3.40.50.2300">
    <property type="match status" value="2"/>
</dbReference>
<evidence type="ECO:0000256" key="3">
    <source>
        <dbReference type="ARBA" id="ARBA00012438"/>
    </source>
</evidence>
<evidence type="ECO:0000256" key="10">
    <source>
        <dbReference type="ARBA" id="ARBA00023012"/>
    </source>
</evidence>
<dbReference type="HOGENOM" id="CLU_000445_114_15_3"/>
<evidence type="ECO:0000256" key="2">
    <source>
        <dbReference type="ARBA" id="ARBA00004236"/>
    </source>
</evidence>
<dbReference type="Pfam" id="PF02518">
    <property type="entry name" value="HATPase_c"/>
    <property type="match status" value="1"/>
</dbReference>
<dbReference type="Proteomes" id="UP000010473">
    <property type="component" value="Chromosome"/>
</dbReference>
<dbReference type="PRINTS" id="PR00344">
    <property type="entry name" value="BCTRLSENSOR"/>
</dbReference>
<dbReference type="Pfam" id="PF00989">
    <property type="entry name" value="PAS"/>
    <property type="match status" value="1"/>
</dbReference>
<evidence type="ECO:0000256" key="6">
    <source>
        <dbReference type="ARBA" id="ARBA00022679"/>
    </source>
</evidence>
<dbReference type="PANTHER" id="PTHR43547">
    <property type="entry name" value="TWO-COMPONENT HISTIDINE KINASE"/>
    <property type="match status" value="1"/>
</dbReference>
<dbReference type="AlphaFoldDB" id="K9XTY7"/>
<dbReference type="Pfam" id="PF00512">
    <property type="entry name" value="HisKA"/>
    <property type="match status" value="1"/>
</dbReference>
<dbReference type="SUPFAM" id="SSF55785">
    <property type="entry name" value="PYP-like sensor domain (PAS domain)"/>
    <property type="match status" value="1"/>
</dbReference>
<dbReference type="InterPro" id="IPR000014">
    <property type="entry name" value="PAS"/>
</dbReference>
<dbReference type="InterPro" id="IPR036890">
    <property type="entry name" value="HATPase_C_sf"/>
</dbReference>
<evidence type="ECO:0000256" key="1">
    <source>
        <dbReference type="ARBA" id="ARBA00000085"/>
    </source>
</evidence>
<keyword evidence="4" id="KW-1003">Cell membrane</keyword>
<dbReference type="CDD" id="cd00082">
    <property type="entry name" value="HisKA"/>
    <property type="match status" value="1"/>
</dbReference>
<evidence type="ECO:0000256" key="5">
    <source>
        <dbReference type="ARBA" id="ARBA00022553"/>
    </source>
</evidence>
<feature type="modified residue" description="4-aspartylphosphate" evidence="12">
    <location>
        <position position="562"/>
    </location>
</feature>
<dbReference type="InterPro" id="IPR011006">
    <property type="entry name" value="CheY-like_superfamily"/>
</dbReference>
<accession>K9XTY7</accession>
<evidence type="ECO:0000256" key="11">
    <source>
        <dbReference type="ARBA" id="ARBA00023136"/>
    </source>
</evidence>
<dbReference type="GO" id="GO:0005886">
    <property type="term" value="C:plasma membrane"/>
    <property type="evidence" value="ECO:0007669"/>
    <property type="project" value="UniProtKB-SubCell"/>
</dbReference>
<evidence type="ECO:0000259" key="14">
    <source>
        <dbReference type="PROSITE" id="PS50110"/>
    </source>
</evidence>
<dbReference type="SMART" id="SM00387">
    <property type="entry name" value="HATPase_c"/>
    <property type="match status" value="1"/>
</dbReference>
<name>K9XTY7_STAC7</name>
<protein>
    <recommendedName>
        <fullName evidence="3">histidine kinase</fullName>
        <ecNumber evidence="3">2.7.13.3</ecNumber>
    </recommendedName>
</protein>
<dbReference type="GO" id="GO:0006355">
    <property type="term" value="P:regulation of DNA-templated transcription"/>
    <property type="evidence" value="ECO:0007669"/>
    <property type="project" value="InterPro"/>
</dbReference>